<dbReference type="Proteomes" id="UP000326486">
    <property type="component" value="Segment"/>
</dbReference>
<evidence type="ECO:0000313" key="2">
    <source>
        <dbReference type="Proteomes" id="UP000326486"/>
    </source>
</evidence>
<sequence>MASAKTTYRTIHPSTGEEVTFTKGGRPIRWITWGDFGKGEGFVHFGYSSQEPYAKAVRAPRSTNPYAERYEATPATVVEDKPAGPTLAEQFPINATAVYAPKDGARDVVMVKSAPDADGKADAISGRLNGEMIRVALADLHPIPAPLSEPQGEMTQVWSVLDRDGREVARVQGGETRTEAMKVVEADPVAGPVSRREGGVGLRRLRSSELTTPVGELRGLPRKAPAPRVVSSTTSNGRTVTVTAGVTRKSIPTRLRESGAPGGMAFSKTAGALRWVLPGGEELTPGEAAKRYLGD</sequence>
<name>A0A5J6TXV6_9CAUD</name>
<dbReference type="EMBL" id="MN234216">
    <property type="protein sequence ID" value="QFG13312.1"/>
    <property type="molecule type" value="Genomic_DNA"/>
</dbReference>
<dbReference type="KEGG" id="vg:80019182"/>
<evidence type="ECO:0000313" key="1">
    <source>
        <dbReference type="EMBL" id="QFG13312.1"/>
    </source>
</evidence>
<protein>
    <submittedName>
        <fullName evidence="1">Uncharacterized protein</fullName>
    </submittedName>
</protein>
<dbReference type="GeneID" id="80019182"/>
<proteinExistence type="predicted"/>
<keyword evidence="2" id="KW-1185">Reference proteome</keyword>
<dbReference type="RefSeq" id="YP_010754588.1">
    <property type="nucleotide sequence ID" value="NC_073461.1"/>
</dbReference>
<gene>
    <name evidence="1" type="primary">120</name>
    <name evidence="1" type="ORF">SEA_GILGAMESH_120</name>
</gene>
<accession>A0A5J6TXV6</accession>
<reference evidence="1 2" key="1">
    <citation type="submission" date="2019-07" db="EMBL/GenBank/DDBJ databases">
        <authorList>
            <person name="Almisry A."/>
            <person name="Mousa M."/>
            <person name="Gordon L.L."/>
            <person name="Lee M."/>
            <person name="Mandava P."/>
            <person name="Moxley J.T."/>
            <person name="Shaffer C.D."/>
            <person name="Weston-Hafer K.A."/>
            <person name="Garlena R.A."/>
            <person name="Russell D.A."/>
            <person name="Pope W.H."/>
            <person name="Jacobs-Sera D."/>
            <person name="Hatfull G.F."/>
        </authorList>
    </citation>
    <scope>NUCLEOTIDE SEQUENCE [LARGE SCALE GENOMIC DNA]</scope>
</reference>
<organism evidence="1 2">
    <name type="scientific">Streptomyces phage Gilgamesh</name>
    <dbReference type="NCBI Taxonomy" id="2599890"/>
    <lineage>
        <taxon>Viruses</taxon>
        <taxon>Duplodnaviria</taxon>
        <taxon>Heunggongvirae</taxon>
        <taxon>Uroviricota</taxon>
        <taxon>Caudoviricetes</taxon>
        <taxon>Gilgameshvirus</taxon>
        <taxon>Gilgameshvirus gilgamesh</taxon>
    </lineage>
</organism>